<keyword evidence="1" id="KW-0812">Transmembrane</keyword>
<keyword evidence="1" id="KW-1133">Transmembrane helix</keyword>
<protein>
    <recommendedName>
        <fullName evidence="4">Tissue inhibitor of metalloproteinase</fullName>
    </recommendedName>
</protein>
<organism evidence="2 3">
    <name type="scientific">Micromonospora tulbaghiae</name>
    <dbReference type="NCBI Taxonomy" id="479978"/>
    <lineage>
        <taxon>Bacteria</taxon>
        <taxon>Bacillati</taxon>
        <taxon>Actinomycetota</taxon>
        <taxon>Actinomycetes</taxon>
        <taxon>Micromonosporales</taxon>
        <taxon>Micromonosporaceae</taxon>
        <taxon>Micromonospora</taxon>
    </lineage>
</organism>
<proteinExistence type="predicted"/>
<evidence type="ECO:0000313" key="2">
    <source>
        <dbReference type="EMBL" id="SCE96226.1"/>
    </source>
</evidence>
<name>A0ABY0KPA5_9ACTN</name>
<evidence type="ECO:0008006" key="4">
    <source>
        <dbReference type="Google" id="ProtNLM"/>
    </source>
</evidence>
<gene>
    <name evidence="2" type="ORF">GA0070562_4585</name>
</gene>
<evidence type="ECO:0000313" key="3">
    <source>
        <dbReference type="Proteomes" id="UP000199405"/>
    </source>
</evidence>
<keyword evidence="3" id="KW-1185">Reference proteome</keyword>
<accession>A0ABY0KPA5</accession>
<dbReference type="EMBL" id="FMCQ01000005">
    <property type="protein sequence ID" value="SCE96226.1"/>
    <property type="molecule type" value="Genomic_DNA"/>
</dbReference>
<comment type="caution">
    <text evidence="2">The sequence shown here is derived from an EMBL/GenBank/DDBJ whole genome shotgun (WGS) entry which is preliminary data.</text>
</comment>
<feature type="transmembrane region" description="Helical" evidence="1">
    <location>
        <begin position="151"/>
        <end position="170"/>
    </location>
</feature>
<sequence length="179" mass="17991">MSGGVEAAMRLRALLVVALAALGLVVVMSPAEPAWACSCALSTAERDERADSIVVGSVSEVTDRGVRITVESVEKGGAGVGDTLGLKVSRSEEGCGYGFRVGARYRVNSSAGATGLCAGIREISAPALAATPSAVSAERTQVAARHVPGPWWIVGGATVAVLVAGLVVAARRRAGGGHP</sequence>
<keyword evidence="1" id="KW-0472">Membrane</keyword>
<reference evidence="2 3" key="1">
    <citation type="submission" date="2016-06" db="EMBL/GenBank/DDBJ databases">
        <authorList>
            <person name="Varghese N."/>
            <person name="Submissions Spin"/>
        </authorList>
    </citation>
    <scope>NUCLEOTIDE SEQUENCE [LARGE SCALE GENOMIC DNA]</scope>
    <source>
        <strain evidence="2 3">DSM 45142</strain>
    </source>
</reference>
<evidence type="ECO:0000256" key="1">
    <source>
        <dbReference type="SAM" id="Phobius"/>
    </source>
</evidence>
<dbReference type="Proteomes" id="UP000199405">
    <property type="component" value="Unassembled WGS sequence"/>
</dbReference>